<feature type="domain" description="CRISPR type III-associated protein" evidence="2">
    <location>
        <begin position="11"/>
        <end position="255"/>
    </location>
</feature>
<accession>A0A2R6B9S8</accession>
<organism evidence="3 4">
    <name type="scientific">Candidatus Marsarchaeota G2 archaeon ECH_B_2</name>
    <dbReference type="NCBI Taxonomy" id="1978160"/>
    <lineage>
        <taxon>Archaea</taxon>
        <taxon>Candidatus Marsarchaeota</taxon>
        <taxon>Candidatus Marsarchaeota group 2</taxon>
    </lineage>
</organism>
<dbReference type="GO" id="GO:0051607">
    <property type="term" value="P:defense response to virus"/>
    <property type="evidence" value="ECO:0007669"/>
    <property type="project" value="UniProtKB-KW"/>
</dbReference>
<proteinExistence type="predicted"/>
<dbReference type="PANTHER" id="PTHR36700">
    <property type="entry name" value="CRISPR SYSTEM CMR SUBUNIT CMR4"/>
    <property type="match status" value="1"/>
</dbReference>
<protein>
    <submittedName>
        <fullName evidence="3">Type III-B CRISPR module RAMP protein Cmr4</fullName>
    </submittedName>
</protein>
<evidence type="ECO:0000313" key="3">
    <source>
        <dbReference type="EMBL" id="PSN95424.1"/>
    </source>
</evidence>
<dbReference type="PANTHER" id="PTHR36700:SF1">
    <property type="entry name" value="CRISPR SYSTEM CMR SUBUNIT CMR4"/>
    <property type="match status" value="1"/>
</dbReference>
<gene>
    <name evidence="3" type="ORF">B9Q06_05965</name>
</gene>
<dbReference type="NCBIfam" id="TIGR02580">
    <property type="entry name" value="cas_RAMP_Cmr4"/>
    <property type="match status" value="1"/>
</dbReference>
<dbReference type="Proteomes" id="UP000241284">
    <property type="component" value="Unassembled WGS sequence"/>
</dbReference>
<keyword evidence="1" id="KW-0051">Antiviral defense</keyword>
<dbReference type="Pfam" id="PF03787">
    <property type="entry name" value="RAMPs"/>
    <property type="match status" value="1"/>
</dbReference>
<comment type="caution">
    <text evidence="3">The sequence shown here is derived from an EMBL/GenBank/DDBJ whole genome shotgun (WGS) entry which is preliminary data.</text>
</comment>
<dbReference type="EMBL" id="NEXH01000010">
    <property type="protein sequence ID" value="PSN95424.1"/>
    <property type="molecule type" value="Genomic_DNA"/>
</dbReference>
<evidence type="ECO:0000313" key="4">
    <source>
        <dbReference type="Proteomes" id="UP000241284"/>
    </source>
</evidence>
<dbReference type="InterPro" id="IPR005537">
    <property type="entry name" value="RAMP_III_fam"/>
</dbReference>
<name>A0A2R6B9S8_9ARCH</name>
<evidence type="ECO:0000256" key="1">
    <source>
        <dbReference type="ARBA" id="ARBA00023118"/>
    </source>
</evidence>
<reference evidence="3 4" key="1">
    <citation type="submission" date="2017-04" db="EMBL/GenBank/DDBJ databases">
        <title>Novel microbial lineages endemic to geothermal iron-oxide mats fill important gaps in the evolutionary history of Archaea.</title>
        <authorList>
            <person name="Jay Z.J."/>
            <person name="Beam J.P."/>
            <person name="Dlakic M."/>
            <person name="Rusch D.B."/>
            <person name="Kozubal M.A."/>
            <person name="Inskeep W.P."/>
        </authorList>
    </citation>
    <scope>NUCLEOTIDE SEQUENCE [LARGE SCALE GENOMIC DNA]</scope>
    <source>
        <strain evidence="3">ECH_B_2</strain>
    </source>
</reference>
<sequence>MSLRYSVLAYAITPVHVGSGRSPGVVDLPFQRDSIGYPIVYASSFKGVLKSFLLRKDGNLARCLFGAEVEDTDKSMGRFIITDLIPVFYPVASLDKGYVYITTEYLVNRAQDILDVLNNKLFSMTQKEEEVNVLLNKQKTTNIIELDEKIKNLGSLIKNMDKIYVFNNDVGLRLIENALIRIARNVLDENKKSINLWTEEYVPQGTIFIGGLIDGERNNSFCSNKNDDINQLVSRYLNDIAIFLGGKETIGKGLIRLKVNKLD</sequence>
<evidence type="ECO:0000259" key="2">
    <source>
        <dbReference type="Pfam" id="PF03787"/>
    </source>
</evidence>
<dbReference type="InterPro" id="IPR013410">
    <property type="entry name" value="CRISPR-assoc_RAMP_Cmr4"/>
</dbReference>
<dbReference type="AlphaFoldDB" id="A0A2R6B9S8"/>